<dbReference type="GO" id="GO:0016998">
    <property type="term" value="P:cell wall macromolecule catabolic process"/>
    <property type="evidence" value="ECO:0007669"/>
    <property type="project" value="InterPro"/>
</dbReference>
<dbReference type="SUPFAM" id="SSF51445">
    <property type="entry name" value="(Trans)glycosidases"/>
    <property type="match status" value="1"/>
</dbReference>
<dbReference type="InterPro" id="IPR017853">
    <property type="entry name" value="GH"/>
</dbReference>
<name>A0A2U3ANR3_9BACL</name>
<accession>A0A2U3ANR3</accession>
<feature type="signal peptide" evidence="2">
    <location>
        <begin position="1"/>
        <end position="32"/>
    </location>
</feature>
<dbReference type="PROSITE" id="PS51257">
    <property type="entry name" value="PROKAR_LIPOPROTEIN"/>
    <property type="match status" value="1"/>
</dbReference>
<evidence type="ECO:0000313" key="4">
    <source>
        <dbReference type="EMBL" id="PWI26167.1"/>
    </source>
</evidence>
<comment type="similarity">
    <text evidence="1">Belongs to the glycosyl hydrolase 25 family.</text>
</comment>
<evidence type="ECO:0000259" key="3">
    <source>
        <dbReference type="Pfam" id="PF19087"/>
    </source>
</evidence>
<dbReference type="PANTHER" id="PTHR34135">
    <property type="entry name" value="LYSOZYME"/>
    <property type="match status" value="1"/>
</dbReference>
<protein>
    <submittedName>
        <fullName evidence="4">N-acetylmuramoyl-L-alanine amidase</fullName>
    </submittedName>
</protein>
<dbReference type="InterPro" id="IPR002053">
    <property type="entry name" value="Glyco_hydro_25"/>
</dbReference>
<dbReference type="Pfam" id="PF19087">
    <property type="entry name" value="DUF5776"/>
    <property type="match status" value="3"/>
</dbReference>
<gene>
    <name evidence="4" type="ORF">DEX24_04380</name>
</gene>
<sequence>MEGIDRMKKQNLVLSLIVACLLTVGFTMTASAQDHSAKPESTVPWEYPLNIKPMLVPMSVNNPLIADISKWQGDIDWSKAGKALDLVIIRTQDGINTEDYMHKNYETNANKYNLPYGVYSFVRAGTPAQARIEARKFYSRAGKNTQFYVLDVEVKTNKNGYSMRSVIEAYENEMRKLTNKKVGLYVANHLYSSFNLKTSDFDFVWIPRYSSTAPVHKHDLWQYTSRGSVPGIKGNVDLNYLANGVKLEFFTNKLSQVSNKPAPSTKKYYLDNPKYVILKKKVNVYTKKDFNKGQKKSSYKAGKVVKIKKITKSSAGIPHLELTSGKFITASKEYVLKTSAATYTNFYTAEDRVKQIITLTDLKSYTSASYTSQSIGKFIPKYTILNVSRVAYSGKGEIRFQILNGRFITADRALVIEAPQTIENYYLEEEGNLQTVKDIYEYTDTIFGTATDKIAVPIGTNLIITGVVFNKLGYPRFQLANGNYISTKKTLFKKIPWYEQE</sequence>
<comment type="caution">
    <text evidence="4">The sequence shown here is derived from an EMBL/GenBank/DDBJ whole genome shotgun (WGS) entry which is preliminary data.</text>
</comment>
<dbReference type="GO" id="GO:0009253">
    <property type="term" value="P:peptidoglycan catabolic process"/>
    <property type="evidence" value="ECO:0007669"/>
    <property type="project" value="InterPro"/>
</dbReference>
<evidence type="ECO:0000256" key="1">
    <source>
        <dbReference type="ARBA" id="ARBA00010646"/>
    </source>
</evidence>
<dbReference type="CDD" id="cd06523">
    <property type="entry name" value="GH25_PlyB-like"/>
    <property type="match status" value="1"/>
</dbReference>
<dbReference type="EMBL" id="QFVR01000004">
    <property type="protein sequence ID" value="PWI26167.1"/>
    <property type="molecule type" value="Genomic_DNA"/>
</dbReference>
<proteinExistence type="inferred from homology"/>
<dbReference type="GO" id="GO:0003796">
    <property type="term" value="F:lysozyme activity"/>
    <property type="evidence" value="ECO:0007669"/>
    <property type="project" value="InterPro"/>
</dbReference>
<evidence type="ECO:0000313" key="5">
    <source>
        <dbReference type="Proteomes" id="UP000245938"/>
    </source>
</evidence>
<reference evidence="4 5" key="1">
    <citation type="submission" date="2018-05" db="EMBL/GenBank/DDBJ databases">
        <title>Kurthia sibirica genome sequence.</title>
        <authorList>
            <person name="Maclea K.S."/>
            <person name="Goen A.E."/>
        </authorList>
    </citation>
    <scope>NUCLEOTIDE SEQUENCE [LARGE SCALE GENOMIC DNA]</scope>
    <source>
        <strain evidence="4 5">ATCC 49154</strain>
    </source>
</reference>
<dbReference type="Gene3D" id="3.20.20.80">
    <property type="entry name" value="Glycosidases"/>
    <property type="match status" value="1"/>
</dbReference>
<dbReference type="InterPro" id="IPR044081">
    <property type="entry name" value="DUF5776"/>
</dbReference>
<keyword evidence="5" id="KW-1185">Reference proteome</keyword>
<feature type="domain" description="DUF5776" evidence="3">
    <location>
        <begin position="268"/>
        <end position="335"/>
    </location>
</feature>
<dbReference type="Pfam" id="PF01183">
    <property type="entry name" value="Glyco_hydro_25"/>
    <property type="match status" value="1"/>
</dbReference>
<feature type="domain" description="DUF5776" evidence="3">
    <location>
        <begin position="425"/>
        <end position="490"/>
    </location>
</feature>
<dbReference type="AlphaFoldDB" id="A0A2U3ANR3"/>
<keyword evidence="2" id="KW-0732">Signal</keyword>
<dbReference type="OrthoDB" id="9802228at2"/>
<organism evidence="4 5">
    <name type="scientific">Kurthia sibirica</name>
    <dbReference type="NCBI Taxonomy" id="202750"/>
    <lineage>
        <taxon>Bacteria</taxon>
        <taxon>Bacillati</taxon>
        <taxon>Bacillota</taxon>
        <taxon>Bacilli</taxon>
        <taxon>Bacillales</taxon>
        <taxon>Caryophanaceae</taxon>
        <taxon>Kurthia</taxon>
    </lineage>
</organism>
<dbReference type="PANTHER" id="PTHR34135:SF1">
    <property type="entry name" value="GLYCOSYL HYDROLASE FAMILY 25"/>
    <property type="match status" value="1"/>
</dbReference>
<feature type="domain" description="DUF5776" evidence="3">
    <location>
        <begin position="347"/>
        <end position="415"/>
    </location>
</feature>
<dbReference type="PROSITE" id="PS51904">
    <property type="entry name" value="GLYCOSYL_HYDROL_F25_2"/>
    <property type="match status" value="1"/>
</dbReference>
<feature type="chain" id="PRO_5015483515" evidence="2">
    <location>
        <begin position="33"/>
        <end position="501"/>
    </location>
</feature>
<dbReference type="GO" id="GO:0016052">
    <property type="term" value="P:carbohydrate catabolic process"/>
    <property type="evidence" value="ECO:0007669"/>
    <property type="project" value="TreeGrafter"/>
</dbReference>
<evidence type="ECO:0000256" key="2">
    <source>
        <dbReference type="SAM" id="SignalP"/>
    </source>
</evidence>
<dbReference type="Proteomes" id="UP000245938">
    <property type="component" value="Unassembled WGS sequence"/>
</dbReference>